<evidence type="ECO:0000313" key="9">
    <source>
        <dbReference type="Proteomes" id="UP000260844"/>
    </source>
</evidence>
<evidence type="ECO:0000313" key="8">
    <source>
        <dbReference type="EMBL" id="RGJ97136.1"/>
    </source>
</evidence>
<name>A0A412MS73_BACUN</name>
<dbReference type="PANTHER" id="PTHR30250">
    <property type="entry name" value="PST FAMILY PREDICTED COLANIC ACID TRANSPORTER"/>
    <property type="match status" value="1"/>
</dbReference>
<evidence type="ECO:0000256" key="6">
    <source>
        <dbReference type="SAM" id="Phobius"/>
    </source>
</evidence>
<feature type="transmembrane region" description="Helical" evidence="6">
    <location>
        <begin position="89"/>
        <end position="111"/>
    </location>
</feature>
<organism evidence="8 9">
    <name type="scientific">Bacteroides uniformis</name>
    <dbReference type="NCBI Taxonomy" id="820"/>
    <lineage>
        <taxon>Bacteria</taxon>
        <taxon>Pseudomonadati</taxon>
        <taxon>Bacteroidota</taxon>
        <taxon>Bacteroidia</taxon>
        <taxon>Bacteroidales</taxon>
        <taxon>Bacteroidaceae</taxon>
        <taxon>Bacteroides</taxon>
    </lineage>
</organism>
<protein>
    <recommendedName>
        <fullName evidence="11">Polysaccharide biosynthesis protein</fullName>
    </recommendedName>
</protein>
<feature type="transmembrane region" description="Helical" evidence="6">
    <location>
        <begin position="400"/>
        <end position="422"/>
    </location>
</feature>
<dbReference type="InterPro" id="IPR050833">
    <property type="entry name" value="Poly_Biosynth_Transport"/>
</dbReference>
<feature type="transmembrane region" description="Helical" evidence="6">
    <location>
        <begin position="157"/>
        <end position="179"/>
    </location>
</feature>
<keyword evidence="2" id="KW-1003">Cell membrane</keyword>
<accession>A0A412MS73</accession>
<evidence type="ECO:0000256" key="1">
    <source>
        <dbReference type="ARBA" id="ARBA00004651"/>
    </source>
</evidence>
<feature type="transmembrane region" description="Helical" evidence="6">
    <location>
        <begin position="375"/>
        <end position="394"/>
    </location>
</feature>
<evidence type="ECO:0000313" key="10">
    <source>
        <dbReference type="Proteomes" id="UP000320533"/>
    </source>
</evidence>
<dbReference type="Proteomes" id="UP000260844">
    <property type="component" value="Unassembled WGS sequence"/>
</dbReference>
<feature type="transmembrane region" description="Helical" evidence="6">
    <location>
        <begin position="434"/>
        <end position="455"/>
    </location>
</feature>
<reference evidence="7 10" key="2">
    <citation type="submission" date="2019-06" db="EMBL/GenBank/DDBJ databases">
        <title>Complete genome sequence of Bacteroides uniformis NBRC 113350.</title>
        <authorList>
            <person name="Miura T."/>
            <person name="Furukawa M."/>
            <person name="Shimamura M."/>
            <person name="Ohyama Y."/>
            <person name="Yamazoe A."/>
            <person name="Kawasaki H."/>
        </authorList>
    </citation>
    <scope>NUCLEOTIDE SEQUENCE [LARGE SCALE GENOMIC DNA]</scope>
    <source>
        <strain evidence="7 10">NBRC 113350</strain>
    </source>
</reference>
<feature type="transmembrane region" description="Helical" evidence="6">
    <location>
        <begin position="185"/>
        <end position="205"/>
    </location>
</feature>
<evidence type="ECO:0000256" key="5">
    <source>
        <dbReference type="ARBA" id="ARBA00023136"/>
    </source>
</evidence>
<feature type="transmembrane region" description="Helical" evidence="6">
    <location>
        <begin position="315"/>
        <end position="336"/>
    </location>
</feature>
<dbReference type="EMBL" id="QSPV01000001">
    <property type="protein sequence ID" value="RGJ97136.1"/>
    <property type="molecule type" value="Genomic_DNA"/>
</dbReference>
<evidence type="ECO:0008006" key="11">
    <source>
        <dbReference type="Google" id="ProtNLM"/>
    </source>
</evidence>
<dbReference type="PANTHER" id="PTHR30250:SF26">
    <property type="entry name" value="PSMA PROTEIN"/>
    <property type="match status" value="1"/>
</dbReference>
<feature type="transmembrane region" description="Helical" evidence="6">
    <location>
        <begin position="12"/>
        <end position="29"/>
    </location>
</feature>
<keyword evidence="5 6" id="KW-0472">Membrane</keyword>
<feature type="transmembrane region" description="Helical" evidence="6">
    <location>
        <begin position="467"/>
        <end position="485"/>
    </location>
</feature>
<reference evidence="8 9" key="1">
    <citation type="submission" date="2018-08" db="EMBL/GenBank/DDBJ databases">
        <title>A genome reference for cultivated species of the human gut microbiota.</title>
        <authorList>
            <person name="Zou Y."/>
            <person name="Xue W."/>
            <person name="Luo G."/>
        </authorList>
    </citation>
    <scope>NUCLEOTIDE SEQUENCE [LARGE SCALE GENOMIC DNA]</scope>
    <source>
        <strain evidence="8 9">TM04-30</strain>
    </source>
</reference>
<keyword evidence="3 6" id="KW-0812">Transmembrane</keyword>
<evidence type="ECO:0000256" key="3">
    <source>
        <dbReference type="ARBA" id="ARBA00022692"/>
    </source>
</evidence>
<feature type="transmembrane region" description="Helical" evidence="6">
    <location>
        <begin position="123"/>
        <end position="145"/>
    </location>
</feature>
<feature type="transmembrane region" description="Helical" evidence="6">
    <location>
        <begin position="348"/>
        <end position="368"/>
    </location>
</feature>
<dbReference type="Proteomes" id="UP000320533">
    <property type="component" value="Chromosome"/>
</dbReference>
<sequence length="505" mass="57392">MVDAKRLAKNTLLMYIRMILIMSVSIYTSRVVLEKLGVDDYGLYNAVASIVAMVTFLNITLSTSTSRFLTFDLGKGNLENLKYTFSTSFFSHLILAAIIVLLLETIGLWYILYKFVIPQGREFAVYMVFQISVLTTALAVIQVPYTAAIMAHENMNVYAYVGVFDVFVRLGIVFLLGIFSIDNLIFYALLVAAVQMLVMLTYIIISHRKYEETHIVKHFNKNTFKGMMGFIGWTLLANLTNTVKVQGSTVLLNLFFAPAIIATKALANQITQAVMLFVNNFRVALNPQIIKSYSAGEYNEFKEWSLRSTVISCDLLLLLSLPCVVTLKTIFKIWLVEVPPLAVEFTQIAIIGQIIESISSSTYIPFVASGKLKSNALWGIVTGGGYFVALYLIFEYDGGALWVQWLYLLLSILGVFILRPYLLHKEVGFNYKEIFICIWDCFKPIFVACSLSYILMLLFGEELWEQVTLFITDFILTGFVIWAFLEKPMRVYVHNYVKLLMNKIR</sequence>
<dbReference type="EMBL" id="AP019724">
    <property type="protein sequence ID" value="BBK88045.1"/>
    <property type="molecule type" value="Genomic_DNA"/>
</dbReference>
<keyword evidence="4 6" id="KW-1133">Transmembrane helix</keyword>
<dbReference type="GO" id="GO:0005886">
    <property type="term" value="C:plasma membrane"/>
    <property type="evidence" value="ECO:0007669"/>
    <property type="project" value="UniProtKB-SubCell"/>
</dbReference>
<comment type="subcellular location">
    <subcellularLocation>
        <location evidence="1">Cell membrane</location>
        <topology evidence="1">Multi-pass membrane protein</topology>
    </subcellularLocation>
</comment>
<dbReference type="KEGG" id="bun:Bun01g_24150"/>
<dbReference type="AlphaFoldDB" id="A0A412MS73"/>
<dbReference type="RefSeq" id="WP_055288383.1">
    <property type="nucleotide sequence ID" value="NZ_AP019724.1"/>
</dbReference>
<gene>
    <name evidence="7" type="ORF">Bun01g_24150</name>
    <name evidence="8" type="ORF">DXD40_01670</name>
</gene>
<proteinExistence type="predicted"/>
<evidence type="ECO:0000313" key="7">
    <source>
        <dbReference type="EMBL" id="BBK88045.1"/>
    </source>
</evidence>
<feature type="transmembrane region" description="Helical" evidence="6">
    <location>
        <begin position="41"/>
        <end position="61"/>
    </location>
</feature>
<evidence type="ECO:0000256" key="4">
    <source>
        <dbReference type="ARBA" id="ARBA00022989"/>
    </source>
</evidence>
<evidence type="ECO:0000256" key="2">
    <source>
        <dbReference type="ARBA" id="ARBA00022475"/>
    </source>
</evidence>